<name>K7ZZ09_9ENTR</name>
<dbReference type="PANTHER" id="PTHR30461:SF2">
    <property type="entry name" value="SERINE RECOMBINASE PINE-RELATED"/>
    <property type="match status" value="1"/>
</dbReference>
<dbReference type="Proteomes" id="UP000067320">
    <property type="component" value="Chromosome"/>
</dbReference>
<dbReference type="SMART" id="SM00857">
    <property type="entry name" value="Resolvase"/>
    <property type="match status" value="1"/>
</dbReference>
<dbReference type="GO" id="GO:0000150">
    <property type="term" value="F:DNA strand exchange activity"/>
    <property type="evidence" value="ECO:0007669"/>
    <property type="project" value="InterPro"/>
</dbReference>
<dbReference type="GO" id="GO:0003677">
    <property type="term" value="F:DNA binding"/>
    <property type="evidence" value="ECO:0007669"/>
    <property type="project" value="UniProtKB-KW"/>
</dbReference>
<accession>K7ZZ09</accession>
<dbReference type="PROSITE" id="PS51736">
    <property type="entry name" value="RECOMBINASES_3"/>
    <property type="match status" value="1"/>
</dbReference>
<dbReference type="PATRIC" id="fig|1073999.7.peg.1553"/>
<dbReference type="InterPro" id="IPR006119">
    <property type="entry name" value="Resolv_N"/>
</dbReference>
<dbReference type="CDD" id="cd00338">
    <property type="entry name" value="Ser_Recombinase"/>
    <property type="match status" value="1"/>
</dbReference>
<dbReference type="InterPro" id="IPR036162">
    <property type="entry name" value="Resolvase-like_N_sf"/>
</dbReference>
<dbReference type="InterPro" id="IPR011109">
    <property type="entry name" value="DNA_bind_recombinase_dom"/>
</dbReference>
<dbReference type="EMBL" id="CAKW01000024">
    <property type="protein sequence ID" value="CCJ71405.1"/>
    <property type="molecule type" value="Genomic_DNA"/>
</dbReference>
<evidence type="ECO:0000313" key="4">
    <source>
        <dbReference type="EMBL" id="ALB62360.1"/>
    </source>
</evidence>
<dbReference type="Pfam" id="PF07508">
    <property type="entry name" value="Recombinase"/>
    <property type="match status" value="1"/>
</dbReference>
<keyword evidence="1" id="KW-0238">DNA-binding</keyword>
<dbReference type="STRING" id="1073999.AFK62_07525"/>
<dbReference type="EMBL" id="CP012264">
    <property type="protein sequence ID" value="ALB62360.1"/>
    <property type="molecule type" value="Genomic_DNA"/>
</dbReference>
<sequence length="583" mass="64396">MATRLYSYVRWSTDKQSGNTSLDRQTDKAKAFASLHGLEYVQILDAGISAFRGKNTTQGALAGFIEAVKAGAIPNDSYLYVENLDRLTRQDVMTALNLFTGLLSLGLTIVTGMDGKVYSQDSVKNNVTDLMMSLFLFSRANEESLTKQKRAHETALKLIDRHRAGLPVNIKSAGSAPWWIDASMGTYEAVKPHPVHWKAAQKAVELMLEGWGCFRVASYLTDNPDLYPPPRGNRGKGKKRSECWAVANLKAMRSNRALYGEKVITIDGVTHRLSNYFPAVCSQTDFARLQDVACSNRHKVGEVRQTITLLSGLGLLRCGHCGGSMSFFSKEGRIRYVCETGKNKTSACRVWSVSGLLVERCLLAPLIRGYMDLMMGKQGKREDLTQAIEAKRGELNGIESQISNITSAITMGGNIPALVASLQALEHTKSGVLVELERLAQRQALQDGKDHQLESMVDFYELLTPDLLEDTTDERRLKVREVVRAVVRSVTLSKGPDKALILSYELQDKTAYVYTGTLTAEGKKGYTLEVVNGDIQINGTEDNEEAQRLIGVIQDAEQEYHKAISKILAGFPAPVGSHFFGKR</sequence>
<dbReference type="RefSeq" id="WP_007666090.1">
    <property type="nucleotide sequence ID" value="NZ_CAKW01000024.1"/>
</dbReference>
<dbReference type="SUPFAM" id="SSF53041">
    <property type="entry name" value="Resolvase-like"/>
    <property type="match status" value="1"/>
</dbReference>
<dbReference type="KEGG" id="ccon:AFK62_07525"/>
<reference evidence="4 7" key="3">
    <citation type="journal article" date="2016" name="Genome Announc.">
        <title>Fully Closed Genome Sequences of Five Type Strains of the Genus Cronobacter and One Cronobacter sakazakii Strain.</title>
        <authorList>
            <person name="Moine D."/>
            <person name="Kassam M."/>
            <person name="Baert L."/>
            <person name="Tang Y."/>
            <person name="Barretto C."/>
            <person name="Ngom Bru C."/>
            <person name="Klijn A."/>
            <person name="Descombes P."/>
        </authorList>
    </citation>
    <scope>NUCLEOTIDE SEQUENCE [LARGE SCALE GENOMIC DNA]</scope>
    <source>
        <strain evidence="4 7">LMG 26250</strain>
    </source>
</reference>
<proteinExistence type="predicted"/>
<dbReference type="InterPro" id="IPR038109">
    <property type="entry name" value="DNA_bind_recomb_sf"/>
</dbReference>
<evidence type="ECO:0000256" key="1">
    <source>
        <dbReference type="ARBA" id="ARBA00023125"/>
    </source>
</evidence>
<evidence type="ECO:0000313" key="6">
    <source>
        <dbReference type="Proteomes" id="UP000009340"/>
    </source>
</evidence>
<keyword evidence="2" id="KW-0233">DNA recombination</keyword>
<dbReference type="Pfam" id="PF13408">
    <property type="entry name" value="Zn_ribbon_recom"/>
    <property type="match status" value="1"/>
</dbReference>
<dbReference type="PANTHER" id="PTHR30461">
    <property type="entry name" value="DNA-INVERTASE FROM LAMBDOID PROPHAGE"/>
    <property type="match status" value="1"/>
</dbReference>
<evidence type="ECO:0000256" key="2">
    <source>
        <dbReference type="ARBA" id="ARBA00023172"/>
    </source>
</evidence>
<keyword evidence="7" id="KW-1185">Reference proteome</keyword>
<protein>
    <submittedName>
        <fullName evidence="4">Resolvase</fullName>
    </submittedName>
</protein>
<dbReference type="InterPro" id="IPR025827">
    <property type="entry name" value="Zn_ribbon_recom_dom"/>
</dbReference>
<dbReference type="eggNOG" id="COG1961">
    <property type="taxonomic scope" value="Bacteria"/>
</dbReference>
<dbReference type="Proteomes" id="UP000009340">
    <property type="component" value="Unassembled WGS sequence"/>
</dbReference>
<dbReference type="Gene3D" id="3.90.1750.20">
    <property type="entry name" value="Putative Large Serine Recombinase, Chain B, Domain 2"/>
    <property type="match status" value="1"/>
</dbReference>
<dbReference type="OrthoDB" id="9791494at2"/>
<feature type="domain" description="Resolvase/invertase-type recombinase catalytic" evidence="3">
    <location>
        <begin position="4"/>
        <end position="165"/>
    </location>
</feature>
<reference evidence="7" key="2">
    <citation type="submission" date="2015-09" db="EMBL/GenBank/DDBJ databases">
        <title>Cronobacter genome sequencing and assembly.</title>
        <authorList>
            <person name="Descombes P."/>
            <person name="Baert L."/>
            <person name="Ngom-Bru C."/>
            <person name="Barretto C."/>
        </authorList>
    </citation>
    <scope>NUCLEOTIDE SEQUENCE [LARGE SCALE GENOMIC DNA]</scope>
    <source>
        <strain evidence="7">LMG 26250</strain>
    </source>
</reference>
<organism evidence="5 6">
    <name type="scientific">Cronobacter condimenti 1330</name>
    <dbReference type="NCBI Taxonomy" id="1073999"/>
    <lineage>
        <taxon>Bacteria</taxon>
        <taxon>Pseudomonadati</taxon>
        <taxon>Pseudomonadota</taxon>
        <taxon>Gammaproteobacteria</taxon>
        <taxon>Enterobacterales</taxon>
        <taxon>Enterobacteriaceae</taxon>
        <taxon>Cronobacter</taxon>
    </lineage>
</organism>
<evidence type="ECO:0000313" key="7">
    <source>
        <dbReference type="Proteomes" id="UP000067320"/>
    </source>
</evidence>
<evidence type="ECO:0000313" key="5">
    <source>
        <dbReference type="EMBL" id="CCJ71405.1"/>
    </source>
</evidence>
<gene>
    <name evidence="4" type="ORF">AFK62_07525</name>
    <name evidence="5" type="ORF">BN137_743</name>
</gene>
<dbReference type="Pfam" id="PF00239">
    <property type="entry name" value="Resolvase"/>
    <property type="match status" value="1"/>
</dbReference>
<dbReference type="Gene3D" id="3.40.50.1390">
    <property type="entry name" value="Resolvase, N-terminal catalytic domain"/>
    <property type="match status" value="1"/>
</dbReference>
<reference evidence="5" key="1">
    <citation type="submission" date="2012-07" db="EMBL/GenBank/DDBJ databases">
        <authorList>
            <person name="Cummings C."/>
        </authorList>
    </citation>
    <scope>NUCLEOTIDE SEQUENCE</scope>
    <source>
        <strain evidence="5">1330</strain>
    </source>
</reference>
<dbReference type="InterPro" id="IPR050639">
    <property type="entry name" value="SSR_resolvase"/>
</dbReference>
<evidence type="ECO:0000259" key="3">
    <source>
        <dbReference type="PROSITE" id="PS51736"/>
    </source>
</evidence>
<dbReference type="AlphaFoldDB" id="K7ZZ09"/>